<proteinExistence type="predicted"/>
<organism evidence="1">
    <name type="scientific">marine sediment metagenome</name>
    <dbReference type="NCBI Taxonomy" id="412755"/>
    <lineage>
        <taxon>unclassified sequences</taxon>
        <taxon>metagenomes</taxon>
        <taxon>ecological metagenomes</taxon>
    </lineage>
</organism>
<name>A0A0F9H5D2_9ZZZZ</name>
<reference evidence="1" key="1">
    <citation type="journal article" date="2015" name="Nature">
        <title>Complex archaea that bridge the gap between prokaryotes and eukaryotes.</title>
        <authorList>
            <person name="Spang A."/>
            <person name="Saw J.H."/>
            <person name="Jorgensen S.L."/>
            <person name="Zaremba-Niedzwiedzka K."/>
            <person name="Martijn J."/>
            <person name="Lind A.E."/>
            <person name="van Eijk R."/>
            <person name="Schleper C."/>
            <person name="Guy L."/>
            <person name="Ettema T.J."/>
        </authorList>
    </citation>
    <scope>NUCLEOTIDE SEQUENCE</scope>
</reference>
<evidence type="ECO:0008006" key="2">
    <source>
        <dbReference type="Google" id="ProtNLM"/>
    </source>
</evidence>
<accession>A0A0F9H5D2</accession>
<dbReference type="AlphaFoldDB" id="A0A0F9H5D2"/>
<comment type="caution">
    <text evidence="1">The sequence shown here is derived from an EMBL/GenBank/DDBJ whole genome shotgun (WGS) entry which is preliminary data.</text>
</comment>
<gene>
    <name evidence="1" type="ORF">LCGC14_2040920</name>
</gene>
<protein>
    <recommendedName>
        <fullName evidence="2">Homeodomain phBC6A51-type domain-containing protein</fullName>
    </recommendedName>
</protein>
<evidence type="ECO:0000313" key="1">
    <source>
        <dbReference type="EMBL" id="KKL76830.1"/>
    </source>
</evidence>
<sequence>MTTTEHQVPVVPLPRPELRPFVKGLAIRKSMRKWDTERIKDFFLKIYKVTGNLKTTIERVGIKSQTFYRWKKTDADFVQKLDIINVMWDDLLKQQVKNLNLKATRVLELILDMALEKDPTKNKINSSTVEVALKLLSSQGYISDRSTVEHTGEGGGPIRYTNTTEIKRSNPQPAIEA</sequence>
<feature type="non-terminal residue" evidence="1">
    <location>
        <position position="177"/>
    </location>
</feature>
<dbReference type="EMBL" id="LAZR01023929">
    <property type="protein sequence ID" value="KKL76830.1"/>
    <property type="molecule type" value="Genomic_DNA"/>
</dbReference>